<dbReference type="SUPFAM" id="SSF48008">
    <property type="entry name" value="GntR ligand-binding domain-like"/>
    <property type="match status" value="1"/>
</dbReference>
<evidence type="ECO:0000313" key="6">
    <source>
        <dbReference type="EMBL" id="MCX2981826.1"/>
    </source>
</evidence>
<dbReference type="InterPro" id="IPR008920">
    <property type="entry name" value="TF_FadR/GntR_C"/>
</dbReference>
<sequence length="228" mass="24966">MHIEAVKVRRLYLQVAEQLSRLIAEGELLVGERLPSERDLAARFGVSRPTVREAMITMEISGLVEIRSGSGVYVLPQSSPQGSAPTEEVPGPLEVLEARRAIEGETAALAAARITETELTALQQQLNKLADASTSIKQKEAADQQFHQLIAAASGNSALHSTIVWLWQLRNQTSISNAFHEKLRAEGSTPVLQDHTAILDSLRRHDAGAARNAMHTHLNRVIDYALKD</sequence>
<dbReference type="Proteomes" id="UP001143362">
    <property type="component" value="Unassembled WGS sequence"/>
</dbReference>
<accession>A0ABT3TJ83</accession>
<protein>
    <submittedName>
        <fullName evidence="6">FadR family transcriptional regulator</fullName>
    </submittedName>
</protein>
<evidence type="ECO:0000313" key="7">
    <source>
        <dbReference type="Proteomes" id="UP001143362"/>
    </source>
</evidence>
<dbReference type="SMART" id="SM00895">
    <property type="entry name" value="FCD"/>
    <property type="match status" value="1"/>
</dbReference>
<keyword evidence="2" id="KW-0238">DNA-binding</keyword>
<gene>
    <name evidence="6" type="ORF">EYC98_13265</name>
</gene>
<dbReference type="RefSeq" id="WP_279245820.1">
    <property type="nucleotide sequence ID" value="NZ_SHNN01000002.1"/>
</dbReference>
<proteinExistence type="predicted"/>
<keyword evidence="4" id="KW-0175">Coiled coil</keyword>
<dbReference type="PANTHER" id="PTHR43537">
    <property type="entry name" value="TRANSCRIPTIONAL REGULATOR, GNTR FAMILY"/>
    <property type="match status" value="1"/>
</dbReference>
<reference evidence="6" key="1">
    <citation type="submission" date="2019-02" db="EMBL/GenBank/DDBJ databases">
        <authorList>
            <person name="Li S.-H."/>
        </authorList>
    </citation>
    <scope>NUCLEOTIDE SEQUENCE</scope>
    <source>
        <strain evidence="6">IMCC14734</strain>
    </source>
</reference>
<dbReference type="PANTHER" id="PTHR43537:SF5">
    <property type="entry name" value="UXU OPERON TRANSCRIPTIONAL REGULATOR"/>
    <property type="match status" value="1"/>
</dbReference>
<feature type="coiled-coil region" evidence="4">
    <location>
        <begin position="112"/>
        <end position="142"/>
    </location>
</feature>
<keyword evidence="1" id="KW-0805">Transcription regulation</keyword>
<dbReference type="PRINTS" id="PR00035">
    <property type="entry name" value="HTHGNTR"/>
</dbReference>
<dbReference type="Pfam" id="PF00392">
    <property type="entry name" value="GntR"/>
    <property type="match status" value="1"/>
</dbReference>
<keyword evidence="7" id="KW-1185">Reference proteome</keyword>
<organism evidence="6 7">
    <name type="scientific">Candidatus Litorirhabdus singularis</name>
    <dbReference type="NCBI Taxonomy" id="2518993"/>
    <lineage>
        <taxon>Bacteria</taxon>
        <taxon>Pseudomonadati</taxon>
        <taxon>Pseudomonadota</taxon>
        <taxon>Gammaproteobacteria</taxon>
        <taxon>Cellvibrionales</taxon>
        <taxon>Halieaceae</taxon>
        <taxon>Candidatus Litorirhabdus</taxon>
    </lineage>
</organism>
<dbReference type="CDD" id="cd07377">
    <property type="entry name" value="WHTH_GntR"/>
    <property type="match status" value="1"/>
</dbReference>
<dbReference type="Gene3D" id="1.20.120.530">
    <property type="entry name" value="GntR ligand-binding domain-like"/>
    <property type="match status" value="1"/>
</dbReference>
<evidence type="ECO:0000256" key="4">
    <source>
        <dbReference type="SAM" id="Coils"/>
    </source>
</evidence>
<dbReference type="PROSITE" id="PS50949">
    <property type="entry name" value="HTH_GNTR"/>
    <property type="match status" value="1"/>
</dbReference>
<dbReference type="InterPro" id="IPR036388">
    <property type="entry name" value="WH-like_DNA-bd_sf"/>
</dbReference>
<dbReference type="SUPFAM" id="SSF46785">
    <property type="entry name" value="Winged helix' DNA-binding domain"/>
    <property type="match status" value="1"/>
</dbReference>
<evidence type="ECO:0000256" key="1">
    <source>
        <dbReference type="ARBA" id="ARBA00023015"/>
    </source>
</evidence>
<evidence type="ECO:0000256" key="3">
    <source>
        <dbReference type="ARBA" id="ARBA00023163"/>
    </source>
</evidence>
<dbReference type="SMART" id="SM00345">
    <property type="entry name" value="HTH_GNTR"/>
    <property type="match status" value="1"/>
</dbReference>
<keyword evidence="3" id="KW-0804">Transcription</keyword>
<evidence type="ECO:0000259" key="5">
    <source>
        <dbReference type="PROSITE" id="PS50949"/>
    </source>
</evidence>
<dbReference type="Pfam" id="PF07729">
    <property type="entry name" value="FCD"/>
    <property type="match status" value="1"/>
</dbReference>
<evidence type="ECO:0000256" key="2">
    <source>
        <dbReference type="ARBA" id="ARBA00023125"/>
    </source>
</evidence>
<name>A0ABT3TJ83_9GAMM</name>
<feature type="domain" description="HTH gntR-type" evidence="5">
    <location>
        <begin position="9"/>
        <end position="77"/>
    </location>
</feature>
<dbReference type="InterPro" id="IPR011711">
    <property type="entry name" value="GntR_C"/>
</dbReference>
<dbReference type="InterPro" id="IPR000524">
    <property type="entry name" value="Tscrpt_reg_HTH_GntR"/>
</dbReference>
<dbReference type="EMBL" id="SHNN01000002">
    <property type="protein sequence ID" value="MCX2981826.1"/>
    <property type="molecule type" value="Genomic_DNA"/>
</dbReference>
<dbReference type="Gene3D" id="1.10.10.10">
    <property type="entry name" value="Winged helix-like DNA-binding domain superfamily/Winged helix DNA-binding domain"/>
    <property type="match status" value="1"/>
</dbReference>
<dbReference type="InterPro" id="IPR036390">
    <property type="entry name" value="WH_DNA-bd_sf"/>
</dbReference>
<comment type="caution">
    <text evidence="6">The sequence shown here is derived from an EMBL/GenBank/DDBJ whole genome shotgun (WGS) entry which is preliminary data.</text>
</comment>